<proteinExistence type="predicted"/>
<reference evidence="2" key="1">
    <citation type="submission" date="2020-07" db="EMBL/GenBank/DDBJ databases">
        <title>Genome sequence and genetic diversity analysis of an under-domesticated orphan crop, white fonio (Digitaria exilis).</title>
        <authorList>
            <person name="Bennetzen J.L."/>
            <person name="Chen S."/>
            <person name="Ma X."/>
            <person name="Wang X."/>
            <person name="Yssel A.E.J."/>
            <person name="Chaluvadi S.R."/>
            <person name="Johnson M."/>
            <person name="Gangashetty P."/>
            <person name="Hamidou F."/>
            <person name="Sanogo M.D."/>
            <person name="Zwaenepoel A."/>
            <person name="Wallace J."/>
            <person name="Van De Peer Y."/>
            <person name="Van Deynze A."/>
        </authorList>
    </citation>
    <scope>NUCLEOTIDE SEQUENCE</scope>
    <source>
        <tissue evidence="2">Leaves</tissue>
    </source>
</reference>
<sequence length="204" mass="22086">MAPKRRLDGDGVGESPGELAKPMDMDGDTTQSSAEFAKPVYLVAVREDDPAAYSVLQIDAAAVASGDGDDEPPRVRSVAGLPIADEPGMSFVAAHSKHGSWIVGVGGGQRARTIIFDPRTLETFQGPRLAYPKHEPILISHGGELQQGRAQPRVRRLGPLGYPSTATLLPLLYWTPMNFAIHPKFQSRPMLSSAPTFWFPRNQS</sequence>
<dbReference type="OrthoDB" id="673361at2759"/>
<organism evidence="2 3">
    <name type="scientific">Digitaria exilis</name>
    <dbReference type="NCBI Taxonomy" id="1010633"/>
    <lineage>
        <taxon>Eukaryota</taxon>
        <taxon>Viridiplantae</taxon>
        <taxon>Streptophyta</taxon>
        <taxon>Embryophyta</taxon>
        <taxon>Tracheophyta</taxon>
        <taxon>Spermatophyta</taxon>
        <taxon>Magnoliopsida</taxon>
        <taxon>Liliopsida</taxon>
        <taxon>Poales</taxon>
        <taxon>Poaceae</taxon>
        <taxon>PACMAD clade</taxon>
        <taxon>Panicoideae</taxon>
        <taxon>Panicodae</taxon>
        <taxon>Paniceae</taxon>
        <taxon>Anthephorinae</taxon>
        <taxon>Digitaria</taxon>
    </lineage>
</organism>
<comment type="caution">
    <text evidence="2">The sequence shown here is derived from an EMBL/GenBank/DDBJ whole genome shotgun (WGS) entry which is preliminary data.</text>
</comment>
<feature type="region of interest" description="Disordered" evidence="1">
    <location>
        <begin position="1"/>
        <end position="32"/>
    </location>
</feature>
<dbReference type="AlphaFoldDB" id="A0A835BNA1"/>
<evidence type="ECO:0000256" key="1">
    <source>
        <dbReference type="SAM" id="MobiDB-lite"/>
    </source>
</evidence>
<dbReference type="EMBL" id="JACEFO010001768">
    <property type="protein sequence ID" value="KAF8705717.1"/>
    <property type="molecule type" value="Genomic_DNA"/>
</dbReference>
<evidence type="ECO:0000313" key="3">
    <source>
        <dbReference type="Proteomes" id="UP000636709"/>
    </source>
</evidence>
<dbReference type="Proteomes" id="UP000636709">
    <property type="component" value="Unassembled WGS sequence"/>
</dbReference>
<accession>A0A835BNA1</accession>
<dbReference type="Pfam" id="PF07893">
    <property type="entry name" value="DUF1668"/>
    <property type="match status" value="1"/>
</dbReference>
<evidence type="ECO:0000313" key="2">
    <source>
        <dbReference type="EMBL" id="KAF8705717.1"/>
    </source>
</evidence>
<name>A0A835BNA1_9POAL</name>
<keyword evidence="3" id="KW-1185">Reference proteome</keyword>
<gene>
    <name evidence="2" type="ORF">HU200_030913</name>
</gene>
<dbReference type="InterPro" id="IPR012871">
    <property type="entry name" value="DUF1668_ORYSA"/>
</dbReference>
<protein>
    <submittedName>
        <fullName evidence="2">Uncharacterized protein</fullName>
    </submittedName>
</protein>